<dbReference type="Pfam" id="PF01547">
    <property type="entry name" value="SBP_bac_1"/>
    <property type="match status" value="1"/>
</dbReference>
<keyword evidence="5" id="KW-0449">Lipoprotein</keyword>
<evidence type="ECO:0000256" key="1">
    <source>
        <dbReference type="ARBA" id="ARBA00022475"/>
    </source>
</evidence>
<dbReference type="AlphaFoldDB" id="A0A401ZRG9"/>
<dbReference type="RefSeq" id="WP_126601802.1">
    <property type="nucleotide sequence ID" value="NZ_BIFQ01000002.1"/>
</dbReference>
<evidence type="ECO:0000313" key="6">
    <source>
        <dbReference type="EMBL" id="GCE09394.1"/>
    </source>
</evidence>
<accession>A0A401ZRG9</accession>
<proteinExistence type="predicted"/>
<keyword evidence="2" id="KW-0732">Signal</keyword>
<sequence length="474" mass="51405">MFLFRRPQQVNVDQLVEDYTTQGFSRRVFLQRATALGLSFGSATALLAACGEQPGSSASGNSASGGGATNLKLIMHVNAPAVQAMHDLNDAFHKKYPDITVSVSTAPTDTFATLQQTRLAAKDVDIIEVTSFVGALTSYTPGLEKPGWVKQIEAGNYVDLTGQPFVKNFSPDAIKNTSSYNGKVYSIPSGSAAFTGVFYSKSIFSKYNLQVPTTWSELMDICQHLQGKGVTPFTIGQKDGWPAGLPSQALLSAMYPDLQAFDKGMWTNSMKYTDPRFVQVLQRAQQIWSYTEKGFGGISYATTPARFVAGKAAMMPDGVWTAPSLQQADSSFEFGYFPLPGSDTASENDFLAGKYDISWAVASSSKNQDAAMKWLAFYSDPANYSKFINADGLVPAQPNTQTTPFLQSIAKWTNSMRLSPDQVLHNKQHGGKYTDFVGMSSAPCPTVYLAPLGSMDSPQSLAQKMESDWLAAKS</sequence>
<dbReference type="Gene3D" id="3.40.190.10">
    <property type="entry name" value="Periplasmic binding protein-like II"/>
    <property type="match status" value="2"/>
</dbReference>
<evidence type="ECO:0000256" key="5">
    <source>
        <dbReference type="ARBA" id="ARBA00023288"/>
    </source>
</evidence>
<name>A0A401ZRG9_9CHLR</name>
<reference evidence="7" key="1">
    <citation type="submission" date="2018-12" db="EMBL/GenBank/DDBJ databases">
        <title>Tengunoibacter tsumagoiensis gen. nov., sp. nov., Dictyobacter kobayashii sp. nov., D. alpinus sp. nov., and D. joshuensis sp. nov. and description of Dictyobacteraceae fam. nov. within the order Ktedonobacterales isolated from Tengu-no-mugimeshi.</title>
        <authorList>
            <person name="Wang C.M."/>
            <person name="Zheng Y."/>
            <person name="Sakai Y."/>
            <person name="Toyoda A."/>
            <person name="Minakuchi Y."/>
            <person name="Abe K."/>
            <person name="Yokota A."/>
            <person name="Yabe S."/>
        </authorList>
    </citation>
    <scope>NUCLEOTIDE SEQUENCE [LARGE SCALE GENOMIC DNA]</scope>
    <source>
        <strain evidence="7">S-27</strain>
    </source>
</reference>
<keyword evidence="4" id="KW-0564">Palmitate</keyword>
<organism evidence="6 7">
    <name type="scientific">Dictyobacter aurantiacus</name>
    <dbReference type="NCBI Taxonomy" id="1936993"/>
    <lineage>
        <taxon>Bacteria</taxon>
        <taxon>Bacillati</taxon>
        <taxon>Chloroflexota</taxon>
        <taxon>Ktedonobacteria</taxon>
        <taxon>Ktedonobacterales</taxon>
        <taxon>Dictyobacteraceae</taxon>
        <taxon>Dictyobacter</taxon>
    </lineage>
</organism>
<protein>
    <submittedName>
        <fullName evidence="6">ABC transporter substrate-binding protein</fullName>
    </submittedName>
</protein>
<comment type="caution">
    <text evidence="6">The sequence shown here is derived from an EMBL/GenBank/DDBJ whole genome shotgun (WGS) entry which is preliminary data.</text>
</comment>
<dbReference type="EMBL" id="BIFQ01000002">
    <property type="protein sequence ID" value="GCE09394.1"/>
    <property type="molecule type" value="Genomic_DNA"/>
</dbReference>
<dbReference type="InterPro" id="IPR006059">
    <property type="entry name" value="SBP"/>
</dbReference>
<dbReference type="PANTHER" id="PTHR43649">
    <property type="entry name" value="ARABINOSE-BINDING PROTEIN-RELATED"/>
    <property type="match status" value="1"/>
</dbReference>
<dbReference type="OrthoDB" id="9798191at2"/>
<dbReference type="InterPro" id="IPR050490">
    <property type="entry name" value="Bact_solute-bd_prot1"/>
</dbReference>
<keyword evidence="7" id="KW-1185">Reference proteome</keyword>
<dbReference type="Proteomes" id="UP000287224">
    <property type="component" value="Unassembled WGS sequence"/>
</dbReference>
<evidence type="ECO:0000256" key="2">
    <source>
        <dbReference type="ARBA" id="ARBA00022729"/>
    </source>
</evidence>
<gene>
    <name evidence="6" type="ORF">KDAU_67230</name>
</gene>
<evidence type="ECO:0000256" key="4">
    <source>
        <dbReference type="ARBA" id="ARBA00023139"/>
    </source>
</evidence>
<evidence type="ECO:0000256" key="3">
    <source>
        <dbReference type="ARBA" id="ARBA00023136"/>
    </source>
</evidence>
<keyword evidence="1" id="KW-1003">Cell membrane</keyword>
<keyword evidence="3" id="KW-0472">Membrane</keyword>
<evidence type="ECO:0000313" key="7">
    <source>
        <dbReference type="Proteomes" id="UP000287224"/>
    </source>
</evidence>
<dbReference type="PANTHER" id="PTHR43649:SF33">
    <property type="entry name" value="POLYGALACTURONAN_RHAMNOGALACTURONAN-BINDING PROTEIN YTCQ"/>
    <property type="match status" value="1"/>
</dbReference>
<dbReference type="SUPFAM" id="SSF53850">
    <property type="entry name" value="Periplasmic binding protein-like II"/>
    <property type="match status" value="1"/>
</dbReference>